<dbReference type="CDD" id="cd07095">
    <property type="entry name" value="ALDH_SGSD_AstD"/>
    <property type="match status" value="1"/>
</dbReference>
<dbReference type="UniPathway" id="UPA00185">
    <property type="reaction ID" value="UER00282"/>
</dbReference>
<dbReference type="InterPro" id="IPR016161">
    <property type="entry name" value="Ald_DH/histidinol_DH"/>
</dbReference>
<feature type="binding site" evidence="4">
    <location>
        <begin position="222"/>
        <end position="227"/>
    </location>
    <ligand>
        <name>NAD(+)</name>
        <dbReference type="ChEBI" id="CHEBI:57540"/>
    </ligand>
</feature>
<sequence length="490" mass="52383">MKQAHYINGQWLSGDGHSLRSIDPADASVVWQANSASADQVDLAINAARNAFPAWANRPLAERLSIIDAFAELVKTHSEEIATIISRETGKPIWETRTEAAAMIGKVAISTQAYHERTGDKTTPMPGATARLRHRPHGVVAVFGPYNFPGHLPNGHIVPALIAGNSVVFKPSEQAPATSDLIIQLWEKAGLPAGVLNLIQGERDTGVALANHSGIDGLFFTGSPQVGHILHKDFAGQPGKILALEMGGNNPLLVSKNIADQRAAVHEIIQSAFISAGQRCTCARRLLLPTGELGDAILQALVNATKALKIDRFDADEQPFMGPVVSAQAADGLLQAYQKLIKLGATPILEMTRGDSQTGFVTPGIIDATDMLDELPDQEYFGPLLTVIRYDSLEHAMTIANNTRFGLSAGLLSDDSAEYEWFLQHSRAGIINWNRQTTGASSNAPFGGTGASGNHRASAYYAADYCAYPVASIEADSLTMPEKLVPGLTL</sequence>
<comment type="similarity">
    <text evidence="4">Belongs to the aldehyde dehydrogenase family. AstD subfamily.</text>
</comment>
<feature type="active site" evidence="4 5">
    <location>
        <position position="245"/>
    </location>
</feature>
<dbReference type="PROSITE" id="PS00687">
    <property type="entry name" value="ALDEHYDE_DEHYDR_GLU"/>
    <property type="match status" value="1"/>
</dbReference>
<dbReference type="Gene3D" id="3.40.605.10">
    <property type="entry name" value="Aldehyde Dehydrogenase, Chain A, domain 1"/>
    <property type="match status" value="1"/>
</dbReference>
<dbReference type="SUPFAM" id="SSF53720">
    <property type="entry name" value="ALDH-like"/>
    <property type="match status" value="1"/>
</dbReference>
<dbReference type="NCBIfam" id="TIGR03240">
    <property type="entry name" value="arg_catab_astD"/>
    <property type="match status" value="1"/>
</dbReference>
<keyword evidence="8" id="KW-1185">Reference proteome</keyword>
<dbReference type="RefSeq" id="WP_168826770.1">
    <property type="nucleotide sequence ID" value="NZ_CP073013.1"/>
</dbReference>
<dbReference type="HAMAP" id="MF_01174">
    <property type="entry name" value="Aldedh_AstD"/>
    <property type="match status" value="1"/>
</dbReference>
<dbReference type="PROSITE" id="PS00070">
    <property type="entry name" value="ALDEHYDE_DEHYDR_CYS"/>
    <property type="match status" value="1"/>
</dbReference>
<evidence type="ECO:0000259" key="6">
    <source>
        <dbReference type="Pfam" id="PF00171"/>
    </source>
</evidence>
<gene>
    <name evidence="4 7" type="primary">astD</name>
    <name evidence="7" type="ORF">HGG82_14135</name>
</gene>
<dbReference type="InterPro" id="IPR016160">
    <property type="entry name" value="Ald_DH_CS_CYS"/>
</dbReference>
<dbReference type="GO" id="GO:0043824">
    <property type="term" value="F:succinylglutamate-semialdehyde dehydrogenase activity"/>
    <property type="evidence" value="ECO:0007669"/>
    <property type="project" value="UniProtKB-EC"/>
</dbReference>
<dbReference type="InterPro" id="IPR016162">
    <property type="entry name" value="Ald_DH_N"/>
</dbReference>
<evidence type="ECO:0000256" key="5">
    <source>
        <dbReference type="PROSITE-ProRule" id="PRU10007"/>
    </source>
</evidence>
<protein>
    <recommendedName>
        <fullName evidence="4">N-succinylglutamate 5-semialdehyde dehydrogenase</fullName>
        <ecNumber evidence="4">1.2.1.71</ecNumber>
    </recommendedName>
    <alternativeName>
        <fullName evidence="4">Succinylglutamic semialdehyde dehydrogenase</fullName>
        <shortName evidence="4">SGSD</shortName>
    </alternativeName>
</protein>
<dbReference type="Pfam" id="PF00171">
    <property type="entry name" value="Aldedh"/>
    <property type="match status" value="1"/>
</dbReference>
<comment type="function">
    <text evidence="4">Catalyzes the NAD-dependent reduction of succinylglutamate semialdehyde into succinylglutamate.</text>
</comment>
<comment type="caution">
    <text evidence="7">The sequence shown here is derived from an EMBL/GenBank/DDBJ whole genome shotgun (WGS) entry which is preliminary data.</text>
</comment>
<accession>A0A847R8D7</accession>
<dbReference type="InterPro" id="IPR015590">
    <property type="entry name" value="Aldehyde_DH_dom"/>
</dbReference>
<comment type="pathway">
    <text evidence="4">Amino-acid degradation; L-arginine degradation via AST pathway; L-glutamate and succinate from L-arginine: step 4/5.</text>
</comment>
<evidence type="ECO:0000256" key="3">
    <source>
        <dbReference type="ARBA" id="ARBA00023027"/>
    </source>
</evidence>
<evidence type="ECO:0000313" key="7">
    <source>
        <dbReference type="EMBL" id="NLQ18743.1"/>
    </source>
</evidence>
<organism evidence="7 8">
    <name type="scientific">Marinomonas profundi</name>
    <dbReference type="NCBI Taxonomy" id="2726122"/>
    <lineage>
        <taxon>Bacteria</taxon>
        <taxon>Pseudomonadati</taxon>
        <taxon>Pseudomonadota</taxon>
        <taxon>Gammaproteobacteria</taxon>
        <taxon>Oceanospirillales</taxon>
        <taxon>Oceanospirillaceae</taxon>
        <taxon>Marinomonas</taxon>
    </lineage>
</organism>
<dbReference type="EC" id="1.2.1.71" evidence="4"/>
<dbReference type="InterPro" id="IPR029510">
    <property type="entry name" value="Ald_DH_CS_GLU"/>
</dbReference>
<proteinExistence type="inferred from homology"/>
<name>A0A847R8D7_9GAMM</name>
<dbReference type="FunFam" id="3.40.605.10:FF:000010">
    <property type="entry name" value="N-succinylglutamate 5-semialdehyde dehydrogenase"/>
    <property type="match status" value="1"/>
</dbReference>
<dbReference type="EMBL" id="JABAEK010000018">
    <property type="protein sequence ID" value="NLQ18743.1"/>
    <property type="molecule type" value="Genomic_DNA"/>
</dbReference>
<evidence type="ECO:0000256" key="4">
    <source>
        <dbReference type="HAMAP-Rule" id="MF_01174"/>
    </source>
</evidence>
<feature type="active site" evidence="4">
    <location>
        <position position="280"/>
    </location>
</feature>
<dbReference type="GO" id="GO:0019544">
    <property type="term" value="P:L-arginine catabolic process to L-glutamate"/>
    <property type="evidence" value="ECO:0007669"/>
    <property type="project" value="UniProtKB-UniRule"/>
</dbReference>
<keyword evidence="3 4" id="KW-0520">NAD</keyword>
<dbReference type="AlphaFoldDB" id="A0A847R8D7"/>
<feature type="domain" description="Aldehyde dehydrogenase" evidence="6">
    <location>
        <begin position="11"/>
        <end position="464"/>
    </location>
</feature>
<evidence type="ECO:0000313" key="8">
    <source>
        <dbReference type="Proteomes" id="UP000586067"/>
    </source>
</evidence>
<dbReference type="InterPro" id="IPR016163">
    <property type="entry name" value="Ald_DH_C"/>
</dbReference>
<dbReference type="Proteomes" id="UP000586067">
    <property type="component" value="Unassembled WGS sequence"/>
</dbReference>
<comment type="catalytic activity">
    <reaction evidence="4">
        <text>N-succinyl-L-glutamate 5-semialdehyde + NAD(+) + H2O = N-succinyl-L-glutamate + NADH + 2 H(+)</text>
        <dbReference type="Rhea" id="RHEA:10812"/>
        <dbReference type="ChEBI" id="CHEBI:15377"/>
        <dbReference type="ChEBI" id="CHEBI:15378"/>
        <dbReference type="ChEBI" id="CHEBI:57540"/>
        <dbReference type="ChEBI" id="CHEBI:57945"/>
        <dbReference type="ChEBI" id="CHEBI:58520"/>
        <dbReference type="ChEBI" id="CHEBI:58763"/>
        <dbReference type="EC" id="1.2.1.71"/>
    </reaction>
</comment>
<evidence type="ECO:0000256" key="1">
    <source>
        <dbReference type="ARBA" id="ARBA00022503"/>
    </source>
</evidence>
<reference evidence="7 8" key="1">
    <citation type="submission" date="2020-04" db="EMBL/GenBank/DDBJ databases">
        <title>Marinomonas sp. M1K-6 isolated from the deep seawater of the Mariana Trench.</title>
        <authorList>
            <person name="Li Y."/>
        </authorList>
    </citation>
    <scope>NUCLEOTIDE SEQUENCE [LARGE SCALE GENOMIC DNA]</scope>
    <source>
        <strain evidence="7 8">M1K-6</strain>
    </source>
</reference>
<dbReference type="InterPro" id="IPR017649">
    <property type="entry name" value="SuccinylGlu_semiald_DH_AstD"/>
</dbReference>
<dbReference type="GO" id="GO:0019545">
    <property type="term" value="P:L-arginine catabolic process to succinate"/>
    <property type="evidence" value="ECO:0007669"/>
    <property type="project" value="UniProtKB-UniRule"/>
</dbReference>
<keyword evidence="2 4" id="KW-0560">Oxidoreductase</keyword>
<evidence type="ECO:0000256" key="2">
    <source>
        <dbReference type="ARBA" id="ARBA00023002"/>
    </source>
</evidence>
<dbReference type="PANTHER" id="PTHR11699">
    <property type="entry name" value="ALDEHYDE DEHYDROGENASE-RELATED"/>
    <property type="match status" value="1"/>
</dbReference>
<dbReference type="Gene3D" id="3.40.309.10">
    <property type="entry name" value="Aldehyde Dehydrogenase, Chain A, domain 2"/>
    <property type="match status" value="1"/>
</dbReference>
<keyword evidence="1 4" id="KW-0056">Arginine metabolism</keyword>
<dbReference type="NCBIfam" id="NF006992">
    <property type="entry name" value="PRK09457.1"/>
    <property type="match status" value="1"/>
</dbReference>